<dbReference type="InterPro" id="IPR021373">
    <property type="entry name" value="DUF2993"/>
</dbReference>
<feature type="non-terminal residue" evidence="1">
    <location>
        <position position="1"/>
    </location>
</feature>
<accession>A0A9D2EDN9</accession>
<dbReference type="EMBL" id="DXBY01000137">
    <property type="protein sequence ID" value="HIZ35704.1"/>
    <property type="molecule type" value="Genomic_DNA"/>
</dbReference>
<dbReference type="Proteomes" id="UP000824037">
    <property type="component" value="Unassembled WGS sequence"/>
</dbReference>
<name>A0A9D2EDN9_9MICO</name>
<protein>
    <submittedName>
        <fullName evidence="1">DUF2993 domain-containing protein</fullName>
    </submittedName>
</protein>
<sequence length="214" mass="22225">LALGYAADRWTAHRTEQTITDELTEAAAGEGVQTDIAGLLFLPQVIGGSLDQVDVRADQVQLQELVIDDVTGTAHGVSVDEPRTADRLSVTGTLPVDTLRALLAQSDLVPEGLELDVADGRLVAELQVLGADLRATADPVVRDGSIYLEPRELTLGGVQLDLAHLPGAVDELVGSLAVPTDALPEGISPAAIEVVDGGIRLTVTGSDLTLSELG</sequence>
<reference evidence="1" key="1">
    <citation type="journal article" date="2021" name="PeerJ">
        <title>Extensive microbial diversity within the chicken gut microbiome revealed by metagenomics and culture.</title>
        <authorList>
            <person name="Gilroy R."/>
            <person name="Ravi A."/>
            <person name="Getino M."/>
            <person name="Pursley I."/>
            <person name="Horton D.L."/>
            <person name="Alikhan N.F."/>
            <person name="Baker D."/>
            <person name="Gharbi K."/>
            <person name="Hall N."/>
            <person name="Watson M."/>
            <person name="Adriaenssens E.M."/>
            <person name="Foster-Nyarko E."/>
            <person name="Jarju S."/>
            <person name="Secka A."/>
            <person name="Antonio M."/>
            <person name="Oren A."/>
            <person name="Chaudhuri R.R."/>
            <person name="La Ragione R."/>
            <person name="Hildebrand F."/>
            <person name="Pallen M.J."/>
        </authorList>
    </citation>
    <scope>NUCLEOTIDE SEQUENCE</scope>
    <source>
        <strain evidence="1">ChiGjej4B4-7305</strain>
    </source>
</reference>
<gene>
    <name evidence="1" type="ORF">H9815_07985</name>
</gene>
<organism evidence="1 2">
    <name type="scientific">Candidatus Ruania gallistercoris</name>
    <dbReference type="NCBI Taxonomy" id="2838746"/>
    <lineage>
        <taxon>Bacteria</taxon>
        <taxon>Bacillati</taxon>
        <taxon>Actinomycetota</taxon>
        <taxon>Actinomycetes</taxon>
        <taxon>Micrococcales</taxon>
        <taxon>Ruaniaceae</taxon>
        <taxon>Ruania</taxon>
    </lineage>
</organism>
<reference evidence="1" key="2">
    <citation type="submission" date="2021-04" db="EMBL/GenBank/DDBJ databases">
        <authorList>
            <person name="Gilroy R."/>
        </authorList>
    </citation>
    <scope>NUCLEOTIDE SEQUENCE</scope>
    <source>
        <strain evidence="1">ChiGjej4B4-7305</strain>
    </source>
</reference>
<dbReference type="Pfam" id="PF11209">
    <property type="entry name" value="LmeA"/>
    <property type="match status" value="1"/>
</dbReference>
<comment type="caution">
    <text evidence="1">The sequence shown here is derived from an EMBL/GenBank/DDBJ whole genome shotgun (WGS) entry which is preliminary data.</text>
</comment>
<dbReference type="AlphaFoldDB" id="A0A9D2EDN9"/>
<evidence type="ECO:0000313" key="2">
    <source>
        <dbReference type="Proteomes" id="UP000824037"/>
    </source>
</evidence>
<evidence type="ECO:0000313" key="1">
    <source>
        <dbReference type="EMBL" id="HIZ35704.1"/>
    </source>
</evidence>
<proteinExistence type="predicted"/>